<evidence type="ECO:0000313" key="7">
    <source>
        <dbReference type="EMBL" id="MBB1088767.1"/>
    </source>
</evidence>
<dbReference type="SMART" id="SM00267">
    <property type="entry name" value="GGDEF"/>
    <property type="match status" value="1"/>
</dbReference>
<dbReference type="PANTHER" id="PTHR45138">
    <property type="entry name" value="REGULATORY COMPONENTS OF SENSORY TRANSDUCTION SYSTEM"/>
    <property type="match status" value="1"/>
</dbReference>
<dbReference type="InterPro" id="IPR029787">
    <property type="entry name" value="Nucleotide_cyclase"/>
</dbReference>
<evidence type="ECO:0000313" key="8">
    <source>
        <dbReference type="Proteomes" id="UP000552587"/>
    </source>
</evidence>
<dbReference type="FunFam" id="3.30.70.270:FF:000001">
    <property type="entry name" value="Diguanylate cyclase domain protein"/>
    <property type="match status" value="1"/>
</dbReference>
<protein>
    <recommendedName>
        <fullName evidence="2">diguanylate cyclase</fullName>
        <ecNumber evidence="2">2.7.7.65</ecNumber>
    </recommendedName>
</protein>
<feature type="signal peptide" evidence="5">
    <location>
        <begin position="1"/>
        <end position="24"/>
    </location>
</feature>
<reference evidence="7 8" key="1">
    <citation type="submission" date="2020-07" db="EMBL/GenBank/DDBJ databases">
        <authorList>
            <person name="Xu S."/>
            <person name="Li A."/>
        </authorList>
    </citation>
    <scope>NUCLEOTIDE SEQUENCE [LARGE SCALE GENOMIC DNA]</scope>
    <source>
        <strain evidence="7 8">SG-8</strain>
    </source>
</reference>
<evidence type="ECO:0000259" key="6">
    <source>
        <dbReference type="PROSITE" id="PS50887"/>
    </source>
</evidence>
<evidence type="ECO:0000256" key="3">
    <source>
        <dbReference type="ARBA" id="ARBA00034247"/>
    </source>
</evidence>
<evidence type="ECO:0000256" key="5">
    <source>
        <dbReference type="SAM" id="SignalP"/>
    </source>
</evidence>
<dbReference type="InterPro" id="IPR011990">
    <property type="entry name" value="TPR-like_helical_dom_sf"/>
</dbReference>
<name>A0A7W3U4F0_9GAMM</name>
<dbReference type="SUPFAM" id="SSF55073">
    <property type="entry name" value="Nucleotide cyclase"/>
    <property type="match status" value="1"/>
</dbReference>
<dbReference type="Gene3D" id="3.30.70.270">
    <property type="match status" value="1"/>
</dbReference>
<feature type="chain" id="PRO_5030507545" description="diguanylate cyclase" evidence="5">
    <location>
        <begin position="25"/>
        <end position="588"/>
    </location>
</feature>
<keyword evidence="8" id="KW-1185">Reference proteome</keyword>
<keyword evidence="4" id="KW-1133">Transmembrane helix</keyword>
<dbReference type="Pfam" id="PF00990">
    <property type="entry name" value="GGDEF"/>
    <property type="match status" value="1"/>
</dbReference>
<dbReference type="AlphaFoldDB" id="A0A7W3U4F0"/>
<keyword evidence="4" id="KW-0812">Transmembrane</keyword>
<organism evidence="7 8">
    <name type="scientific">Marilutibacter penaei</name>
    <dbReference type="NCBI Taxonomy" id="2759900"/>
    <lineage>
        <taxon>Bacteria</taxon>
        <taxon>Pseudomonadati</taxon>
        <taxon>Pseudomonadota</taxon>
        <taxon>Gammaproteobacteria</taxon>
        <taxon>Lysobacterales</taxon>
        <taxon>Lysobacteraceae</taxon>
        <taxon>Marilutibacter</taxon>
    </lineage>
</organism>
<evidence type="ECO:0000256" key="2">
    <source>
        <dbReference type="ARBA" id="ARBA00012528"/>
    </source>
</evidence>
<accession>A0A7W3U4F0</accession>
<dbReference type="InterPro" id="IPR043128">
    <property type="entry name" value="Rev_trsase/Diguanyl_cyclase"/>
</dbReference>
<evidence type="ECO:0000256" key="4">
    <source>
        <dbReference type="SAM" id="Phobius"/>
    </source>
</evidence>
<dbReference type="GO" id="GO:0052621">
    <property type="term" value="F:diguanylate cyclase activity"/>
    <property type="evidence" value="ECO:0007669"/>
    <property type="project" value="UniProtKB-EC"/>
</dbReference>
<dbReference type="Proteomes" id="UP000552587">
    <property type="component" value="Unassembled WGS sequence"/>
</dbReference>
<comment type="catalytic activity">
    <reaction evidence="3">
        <text>2 GTP = 3',3'-c-di-GMP + 2 diphosphate</text>
        <dbReference type="Rhea" id="RHEA:24898"/>
        <dbReference type="ChEBI" id="CHEBI:33019"/>
        <dbReference type="ChEBI" id="CHEBI:37565"/>
        <dbReference type="ChEBI" id="CHEBI:58805"/>
        <dbReference type="EC" id="2.7.7.65"/>
    </reaction>
</comment>
<dbReference type="PROSITE" id="PS50887">
    <property type="entry name" value="GGDEF"/>
    <property type="match status" value="1"/>
</dbReference>
<sequence length="588" mass="64361">MLIRPSLQLAVLLAVAASPFPLFGQQDLAGRIAEIDAVRSSDPQAFVIALEQLEQSMAGASLKDRQHIELLRAYREGFSGRVDESIRIAEGLHSSAVDPRIRLRASLLIANTSAATRGFASGLEHLGAALSILETETLGVEEQSNVLAVATLLYNQLEKPELGLQYADRLLALDIDDRTRCIGMQQRLSALQALGRWSREREEFDAALHLCQEIGEQVFAGFLHLDAARQLVSDGRPAAAEALLESELERARSAGYPRLISEFHSMLAASRLQAGELEAARGHARAAIDVDAASSASLPRVQAWWVLYEAASQSGDTAAALDYHRRYAEADKAYLDDVMVRELAFQQSRNEVRQKDQAIELLSKQNEVLTLEQEVARKSEQNTRLALALLTVVLAAIVLWIYKIKRLQGRLRSQAQTDDLTRISNRRHFRERAEALLRECTSSGRDAALVLFDLDHFKDVNDHHGHATGDWLLVEVAKVCRRVCGDGDVCGRLGGEEFGLLSCGGDVHAARRIAERLQQGLAAIDGSAIGYRDVVTASFGCTSVSRSGPKFERLFSDADAAMYRGKREGRDRVELHPGGAAGMAAAPG</sequence>
<gene>
    <name evidence="7" type="ORF">H4F99_09720</name>
</gene>
<dbReference type="InterPro" id="IPR000160">
    <property type="entry name" value="GGDEF_dom"/>
</dbReference>
<dbReference type="PANTHER" id="PTHR45138:SF9">
    <property type="entry name" value="DIGUANYLATE CYCLASE DGCM-RELATED"/>
    <property type="match status" value="1"/>
</dbReference>
<feature type="domain" description="GGDEF" evidence="6">
    <location>
        <begin position="445"/>
        <end position="578"/>
    </location>
</feature>
<proteinExistence type="predicted"/>
<dbReference type="RefSeq" id="WP_182669539.1">
    <property type="nucleotide sequence ID" value="NZ_JACHTE010000006.1"/>
</dbReference>
<feature type="transmembrane region" description="Helical" evidence="4">
    <location>
        <begin position="385"/>
        <end position="402"/>
    </location>
</feature>
<dbReference type="EMBL" id="JACHTE010000006">
    <property type="protein sequence ID" value="MBB1088767.1"/>
    <property type="molecule type" value="Genomic_DNA"/>
</dbReference>
<dbReference type="EC" id="2.7.7.65" evidence="2"/>
<evidence type="ECO:0000256" key="1">
    <source>
        <dbReference type="ARBA" id="ARBA00001946"/>
    </source>
</evidence>
<dbReference type="NCBIfam" id="TIGR00254">
    <property type="entry name" value="GGDEF"/>
    <property type="match status" value="1"/>
</dbReference>
<keyword evidence="4" id="KW-0472">Membrane</keyword>
<dbReference type="InterPro" id="IPR050469">
    <property type="entry name" value="Diguanylate_Cyclase"/>
</dbReference>
<dbReference type="CDD" id="cd01949">
    <property type="entry name" value="GGDEF"/>
    <property type="match status" value="1"/>
</dbReference>
<comment type="cofactor">
    <cofactor evidence="1">
        <name>Mg(2+)</name>
        <dbReference type="ChEBI" id="CHEBI:18420"/>
    </cofactor>
</comment>
<dbReference type="Gene3D" id="1.25.40.10">
    <property type="entry name" value="Tetratricopeptide repeat domain"/>
    <property type="match status" value="1"/>
</dbReference>
<dbReference type="SUPFAM" id="SSF48452">
    <property type="entry name" value="TPR-like"/>
    <property type="match status" value="1"/>
</dbReference>
<keyword evidence="5" id="KW-0732">Signal</keyword>
<comment type="caution">
    <text evidence="7">The sequence shown here is derived from an EMBL/GenBank/DDBJ whole genome shotgun (WGS) entry which is preliminary data.</text>
</comment>